<dbReference type="InterPro" id="IPR016161">
    <property type="entry name" value="Ald_DH/histidinol_DH"/>
</dbReference>
<dbReference type="NCBIfam" id="TIGR01236">
    <property type="entry name" value="D1pyr5carbox1"/>
    <property type="match status" value="1"/>
</dbReference>
<proteinExistence type="inferred from homology"/>
<dbReference type="PANTHER" id="PTHR42862:SF1">
    <property type="entry name" value="DELTA-1-PYRROLINE-5-CARBOXYLATE DEHYDROGENASE 2, ISOFORM A-RELATED"/>
    <property type="match status" value="1"/>
</dbReference>
<feature type="domain" description="Aldehyde dehydrogenase" evidence="9">
    <location>
        <begin position="56"/>
        <end position="513"/>
    </location>
</feature>
<dbReference type="Gene3D" id="3.40.605.10">
    <property type="entry name" value="Aldehyde Dehydrogenase, Chain A, domain 1"/>
    <property type="match status" value="1"/>
</dbReference>
<evidence type="ECO:0000256" key="8">
    <source>
        <dbReference type="ARBA" id="ARBA00048142"/>
    </source>
</evidence>
<evidence type="ECO:0000256" key="5">
    <source>
        <dbReference type="ARBA" id="ARBA00023027"/>
    </source>
</evidence>
<evidence type="ECO:0000256" key="1">
    <source>
        <dbReference type="ARBA" id="ARBA00004786"/>
    </source>
</evidence>
<reference evidence="10 11" key="1">
    <citation type="submission" date="2020-04" db="EMBL/GenBank/DDBJ databases">
        <title>Novel species.</title>
        <authorList>
            <person name="Teo W.F.A."/>
            <person name="Lipun K."/>
            <person name="Srisuk N."/>
            <person name="Duangmal K."/>
        </authorList>
    </citation>
    <scope>NUCLEOTIDE SEQUENCE [LARGE SCALE GENOMIC DNA]</scope>
    <source>
        <strain evidence="10 11">K13G38</strain>
    </source>
</reference>
<dbReference type="InterPro" id="IPR016162">
    <property type="entry name" value="Ald_DH_N"/>
</dbReference>
<dbReference type="PANTHER" id="PTHR42862">
    <property type="entry name" value="DELTA-1-PYRROLINE-5-CARBOXYLATE DEHYDROGENASE 1, ISOFORM A-RELATED"/>
    <property type="match status" value="1"/>
</dbReference>
<comment type="similarity">
    <text evidence="2">Belongs to the aldehyde dehydrogenase family.</text>
</comment>
<dbReference type="InterPro" id="IPR016163">
    <property type="entry name" value="Ald_DH_C"/>
</dbReference>
<comment type="catalytic activity">
    <reaction evidence="8">
        <text>L-glutamate 5-semialdehyde + NAD(+) + H2O = L-glutamate + NADH + 2 H(+)</text>
        <dbReference type="Rhea" id="RHEA:30235"/>
        <dbReference type="ChEBI" id="CHEBI:15377"/>
        <dbReference type="ChEBI" id="CHEBI:15378"/>
        <dbReference type="ChEBI" id="CHEBI:29985"/>
        <dbReference type="ChEBI" id="CHEBI:57540"/>
        <dbReference type="ChEBI" id="CHEBI:57945"/>
        <dbReference type="ChEBI" id="CHEBI:58066"/>
        <dbReference type="EC" id="1.2.1.88"/>
    </reaction>
</comment>
<keyword evidence="4 10" id="KW-0560">Oxidoreductase</keyword>
<dbReference type="RefSeq" id="WP_168523906.1">
    <property type="nucleotide sequence ID" value="NZ_JAAXLS010000088.1"/>
</dbReference>
<evidence type="ECO:0000256" key="2">
    <source>
        <dbReference type="ARBA" id="ARBA00009986"/>
    </source>
</evidence>
<dbReference type="SUPFAM" id="SSF53720">
    <property type="entry name" value="ALDH-like"/>
    <property type="match status" value="1"/>
</dbReference>
<dbReference type="InterPro" id="IPR015590">
    <property type="entry name" value="Aldehyde_DH_dom"/>
</dbReference>
<dbReference type="InterPro" id="IPR050485">
    <property type="entry name" value="Proline_metab_enzyme"/>
</dbReference>
<evidence type="ECO:0000256" key="4">
    <source>
        <dbReference type="ARBA" id="ARBA00023002"/>
    </source>
</evidence>
<keyword evidence="6" id="KW-0642">Proline metabolism</keyword>
<evidence type="ECO:0000313" key="11">
    <source>
        <dbReference type="Proteomes" id="UP000715441"/>
    </source>
</evidence>
<dbReference type="Gene3D" id="3.40.309.10">
    <property type="entry name" value="Aldehyde Dehydrogenase, Chain A, domain 2"/>
    <property type="match status" value="1"/>
</dbReference>
<dbReference type="EC" id="1.2.1.88" evidence="3"/>
<evidence type="ECO:0000256" key="3">
    <source>
        <dbReference type="ARBA" id="ARBA00012884"/>
    </source>
</evidence>
<sequence length="544" mass="58816">MDAVTNVPVPANEPVRTYAPGTAERESLRRRIAELEADKHELPQTIAGRRRLAGGDAFDVVEPHDHGHVLGVSAQATPQDVAEAVAAAKEAAPAWRELPFDERAAIFLRAADLMAGPYRDTLNAATMLGQSKSVQQAEIDAACELIDFLRFNVHYARRILAEQPNSVPGTWNRMEYRPLDGFVVAITPFNFTAIAGNLPSSPAMMGNTVVWKPTPTQQLAAHFTMRVFEEAGLPPGVINMVTGDGAAVSEVALADPGFGGLHFTGSTATFKLLWRRIAENLDVYRSYPRIVGETGGKDFVVAHASARKDKLLAALVRGAFEYQGQKCSAASRAYVPRSIWDGGLRDELADLTRTVKFGNIADFSLFGGAVIDGRAYAKHARLLSTVDDDAALDVLVGGHCDDAIGYFVEPTVLVCDDPGHEIFATEYFGPILAVHVYDDADYERILEVVDGTSPYALTGAVFADDRGAIEQAHKALRFAAGNFYVNDKPTGSIVSQQPFGGSRGSGTNDKAGSMFNLQRWASPRSIKETFDAPTTVTYPHMEAD</sequence>
<dbReference type="PROSITE" id="PS00070">
    <property type="entry name" value="ALDEHYDE_DEHYDR_CYS"/>
    <property type="match status" value="1"/>
</dbReference>
<dbReference type="Pfam" id="PF00171">
    <property type="entry name" value="Aldedh"/>
    <property type="match status" value="1"/>
</dbReference>
<keyword evidence="5" id="KW-0520">NAD</keyword>
<accession>A0ABX1JLY4</accession>
<comment type="caution">
    <text evidence="10">The sequence shown here is derived from an EMBL/GenBank/DDBJ whole genome shotgun (WGS) entry which is preliminary data.</text>
</comment>
<keyword evidence="11" id="KW-1185">Reference proteome</keyword>
<comment type="pathway">
    <text evidence="1">Amino-acid degradation; L-proline degradation into L-glutamate; L-glutamate from L-proline: step 2/2.</text>
</comment>
<dbReference type="Proteomes" id="UP000715441">
    <property type="component" value="Unassembled WGS sequence"/>
</dbReference>
<evidence type="ECO:0000313" key="10">
    <source>
        <dbReference type="EMBL" id="NKQ59272.1"/>
    </source>
</evidence>
<dbReference type="EMBL" id="JAAXLS010000088">
    <property type="protein sequence ID" value="NKQ59272.1"/>
    <property type="molecule type" value="Genomic_DNA"/>
</dbReference>
<dbReference type="InterPro" id="IPR005931">
    <property type="entry name" value="P5CDH/ALDH4A1"/>
</dbReference>
<dbReference type="InterPro" id="IPR016160">
    <property type="entry name" value="Ald_DH_CS_CYS"/>
</dbReference>
<dbReference type="GO" id="GO:0003842">
    <property type="term" value="F:L-glutamate gamma-semialdehyde dehydrogenase activity"/>
    <property type="evidence" value="ECO:0007669"/>
    <property type="project" value="UniProtKB-EC"/>
</dbReference>
<name>A0ABX1JLY4_9PSEU</name>
<protein>
    <recommendedName>
        <fullName evidence="7">L-glutamate gamma-semialdehyde dehydrogenase</fullName>
        <ecNumber evidence="3">1.2.1.88</ecNumber>
    </recommendedName>
    <alternativeName>
        <fullName evidence="7">L-glutamate gamma-semialdehyde dehydrogenase</fullName>
    </alternativeName>
</protein>
<evidence type="ECO:0000256" key="6">
    <source>
        <dbReference type="ARBA" id="ARBA00023062"/>
    </source>
</evidence>
<gene>
    <name evidence="10" type="primary">pruA</name>
    <name evidence="10" type="ORF">HFP15_41190</name>
</gene>
<evidence type="ECO:0000256" key="7">
    <source>
        <dbReference type="ARBA" id="ARBA00032259"/>
    </source>
</evidence>
<organism evidence="10 11">
    <name type="scientific">Amycolatopsis acididurans</name>
    <dbReference type="NCBI Taxonomy" id="2724524"/>
    <lineage>
        <taxon>Bacteria</taxon>
        <taxon>Bacillati</taxon>
        <taxon>Actinomycetota</taxon>
        <taxon>Actinomycetes</taxon>
        <taxon>Pseudonocardiales</taxon>
        <taxon>Pseudonocardiaceae</taxon>
        <taxon>Amycolatopsis</taxon>
    </lineage>
</organism>
<evidence type="ECO:0000259" key="9">
    <source>
        <dbReference type="Pfam" id="PF00171"/>
    </source>
</evidence>